<dbReference type="GeneID" id="39980437"/>
<dbReference type="InterPro" id="IPR016024">
    <property type="entry name" value="ARM-type_fold"/>
</dbReference>
<evidence type="ECO:0000313" key="4">
    <source>
        <dbReference type="EMBL" id="OII72774.1"/>
    </source>
</evidence>
<dbReference type="InterPro" id="IPR005612">
    <property type="entry name" value="CCAAT-binding_factor"/>
</dbReference>
<dbReference type="OrthoDB" id="28947at2759"/>
<accession>A0A1J4MEW0</accession>
<dbReference type="SUPFAM" id="SSF48371">
    <property type="entry name" value="ARM repeat"/>
    <property type="match status" value="1"/>
</dbReference>
<feature type="domain" description="CCAAT-binding factor" evidence="3">
    <location>
        <begin position="496"/>
        <end position="723"/>
    </location>
</feature>
<dbReference type="PANTHER" id="PTHR12048:SF0">
    <property type="entry name" value="CCAAT_ENHANCER-BINDING PROTEIN ZETA"/>
    <property type="match status" value="1"/>
</dbReference>
<name>A0A1J4MEW0_9CRYT</name>
<dbReference type="Gene3D" id="1.25.10.10">
    <property type="entry name" value="Leucine-rich Repeat Variant"/>
    <property type="match status" value="1"/>
</dbReference>
<dbReference type="Pfam" id="PF03914">
    <property type="entry name" value="CBF"/>
    <property type="match status" value="1"/>
</dbReference>
<feature type="compositionally biased region" description="Acidic residues" evidence="2">
    <location>
        <begin position="950"/>
        <end position="1011"/>
    </location>
</feature>
<protein>
    <submittedName>
        <fullName evidence="4">CCAAT-box-binding transcription factor</fullName>
    </submittedName>
</protein>
<dbReference type="Proteomes" id="UP000186176">
    <property type="component" value="Unassembled WGS sequence"/>
</dbReference>
<evidence type="ECO:0000313" key="5">
    <source>
        <dbReference type="Proteomes" id="UP000186176"/>
    </source>
</evidence>
<evidence type="ECO:0000256" key="2">
    <source>
        <dbReference type="SAM" id="MobiDB-lite"/>
    </source>
</evidence>
<feature type="region of interest" description="Disordered" evidence="2">
    <location>
        <begin position="950"/>
        <end position="1017"/>
    </location>
</feature>
<gene>
    <name evidence="4" type="ORF">cubi_03644</name>
</gene>
<dbReference type="RefSeq" id="XP_028874155.1">
    <property type="nucleotide sequence ID" value="XM_029020658.1"/>
</dbReference>
<comment type="caution">
    <text evidence="4">The sequence shown here is derived from an EMBL/GenBank/DDBJ whole genome shotgun (WGS) entry which is preliminary data.</text>
</comment>
<dbReference type="PANTHER" id="PTHR12048">
    <property type="entry name" value="CCAAT-BINDING FACTOR-RELATED"/>
    <property type="match status" value="1"/>
</dbReference>
<reference evidence="4 5" key="1">
    <citation type="submission" date="2016-10" db="EMBL/GenBank/DDBJ databases">
        <title>Reductive evolution of mitochondrial metabolism and differential evolution of invasion-related proteins in Cryptosporidium.</title>
        <authorList>
            <person name="Liu S."/>
            <person name="Roellig D.M."/>
            <person name="Guo Y."/>
            <person name="Li N."/>
            <person name="Frace M.A."/>
            <person name="Tang K."/>
            <person name="Zhang L."/>
            <person name="Feng Y."/>
            <person name="Xiao L."/>
        </authorList>
    </citation>
    <scope>NUCLEOTIDE SEQUENCE [LARGE SCALE GENOMIC DNA]</scope>
    <source>
        <strain evidence="4">39726</strain>
    </source>
</reference>
<dbReference type="InterPro" id="IPR040155">
    <property type="entry name" value="CEBPZ/Mak21-like"/>
</dbReference>
<keyword evidence="5" id="KW-1185">Reference proteome</keyword>
<evidence type="ECO:0000259" key="3">
    <source>
        <dbReference type="Pfam" id="PF03914"/>
    </source>
</evidence>
<proteinExistence type="inferred from homology"/>
<evidence type="ECO:0000256" key="1">
    <source>
        <dbReference type="ARBA" id="ARBA00007797"/>
    </source>
</evidence>
<organism evidence="4 5">
    <name type="scientific">Cryptosporidium ubiquitum</name>
    <dbReference type="NCBI Taxonomy" id="857276"/>
    <lineage>
        <taxon>Eukaryota</taxon>
        <taxon>Sar</taxon>
        <taxon>Alveolata</taxon>
        <taxon>Apicomplexa</taxon>
        <taxon>Conoidasida</taxon>
        <taxon>Coccidia</taxon>
        <taxon>Eucoccidiorida</taxon>
        <taxon>Eimeriorina</taxon>
        <taxon>Cryptosporidiidae</taxon>
        <taxon>Cryptosporidium</taxon>
    </lineage>
</organism>
<dbReference type="EMBL" id="LRBP01000019">
    <property type="protein sequence ID" value="OII72774.1"/>
    <property type="molecule type" value="Genomic_DNA"/>
</dbReference>
<dbReference type="AlphaFoldDB" id="A0A1J4MEW0"/>
<comment type="similarity">
    <text evidence="1">Belongs to the CBF/MAK21 family.</text>
</comment>
<dbReference type="InterPro" id="IPR011989">
    <property type="entry name" value="ARM-like"/>
</dbReference>
<sequence length="1067" mass="124566">MNARSGNNKNKMNFKGNMRYKASGNVSSYSNKFGGFNTGKFQVLQVNSTLDNPKEVSKLIKNPWIREFSECVNWQEGGMKLNKFNKLIVNLKPESLSTSKLELREKIISDLMILGSEMLIRIREETFKKITPDKDTVWLRNMSQDVKATLKDRTESCTILIQQNPILYINEMKVLQGILNNATNKTGFLKMIDTILNLLIEGSLFPKSRELSYLQDHEKLIPLIKDQNEITITTFEFVQIYFENFLKEWYLSFTNVLLKMLNDTLWTVRKKIITVIYHLSSIMEQRYSLVNFLVHKFGDKEDKVASHSTFLLGELIKNHRNSQVLSLVLNILSDHISKNLDSFHKSLNLNPKINTINQVIFRHIYRLILFISEIKLSKNYNYFSLDINQINNITNHPPPIKILRLCLSSLKVIVESKTWDFQTKNKNQVSIVKEPLYRLLRVTLNCINRSLPYAEAQIKIVNDQLSNQLLQEFETNYIPKLYYLCHNIQCGSIRIVILNVLYRISKILNILSDRYYRLLYSQLLYKPIYTSKNKKLLVFLIWQIINDQNTNYKVSLSILKRSIQISIHNNDISMLACFLVIIVNVINYNLFNSNSTGNQSKKKHKNIQDDFLINDLETSNIRSLSNTVKELILKSNDAIMNEDEEENFVDIQVEENEMIENNDNNNNNIKSDQIVNYMQKSDVSKQDKYDFTKRDPKYANSESIHFWEFELLKTYYHPLIVELVYKSIVLCEDDGKFMDKDHKKKEYQSIISSITRFLENFKLSNQIKAKSMNIDGEKDNTILKIFDICSLSLFMQILSYNPVDLNLILLKSIEKRSEDNNEGVFKRISNFNKWNNKHIPSYLDFYKIYFQDPMVKAIESYNLNNSDSIGNKGASNIEGNEEDEFDNFEIDYDETSGKMIKSNSKYNKYRQEDLIVDSLVDEFSAVKDCRRDSGGEDEEDEDAFEVDFDVNDEDNDDIDLLDGVNMDDFDELGDDLDDLDDNYDQEDKEDEEDEEDEEDGEDEEGEDDLDLLMDNSKSGIKRRLSTLSKIKGEKKFNMKKLKSSNGKKGLLNTITYVDADEMEEYLK</sequence>
<dbReference type="GO" id="GO:0005634">
    <property type="term" value="C:nucleus"/>
    <property type="evidence" value="ECO:0007669"/>
    <property type="project" value="TreeGrafter"/>
</dbReference>
<dbReference type="VEuPathDB" id="CryptoDB:cubi_03644"/>